<dbReference type="EMBL" id="PEDL01000009">
    <property type="protein sequence ID" value="PHV70576.1"/>
    <property type="molecule type" value="Genomic_DNA"/>
</dbReference>
<evidence type="ECO:0000313" key="1">
    <source>
        <dbReference type="EMBL" id="PHV70576.1"/>
    </source>
</evidence>
<gene>
    <name evidence="1" type="ORF">CS063_09750</name>
</gene>
<keyword evidence="2" id="KW-1185">Reference proteome</keyword>
<accession>A0AC61DBG3</accession>
<proteinExistence type="predicted"/>
<evidence type="ECO:0000313" key="2">
    <source>
        <dbReference type="Proteomes" id="UP000224460"/>
    </source>
</evidence>
<dbReference type="Proteomes" id="UP000224460">
    <property type="component" value="Unassembled WGS sequence"/>
</dbReference>
<comment type="caution">
    <text evidence="1">The sequence shown here is derived from an EMBL/GenBank/DDBJ whole genome shotgun (WGS) entry which is preliminary data.</text>
</comment>
<organism evidence="1 2">
    <name type="scientific">Sporanaerobium hydrogeniformans</name>
    <dbReference type="NCBI Taxonomy" id="3072179"/>
    <lineage>
        <taxon>Bacteria</taxon>
        <taxon>Bacillati</taxon>
        <taxon>Bacillota</taxon>
        <taxon>Clostridia</taxon>
        <taxon>Lachnospirales</taxon>
        <taxon>Lachnospiraceae</taxon>
        <taxon>Sporanaerobium</taxon>
    </lineage>
</organism>
<sequence length="94" mass="10155">MKKELKLIIIKVITLLSGMLLVITTVVPFLLKKYFMFKLIKENFGAASVGIIGGADGPTAIFVGTKLNLGSLIGIVILLGLTIIGSIILWRNKK</sequence>
<name>A0AC61DBG3_9FIRM</name>
<reference evidence="1" key="1">
    <citation type="submission" date="2017-10" db="EMBL/GenBank/DDBJ databases">
        <title>Genome sequence of cellulolytic Lachnospiraceae bacterium XHS1971 isolated from hotspring sediment.</title>
        <authorList>
            <person name="Vasudevan G."/>
            <person name="Joshi A.J."/>
            <person name="Hivarkar S."/>
            <person name="Lanjekar V.B."/>
            <person name="Dhakephalkar P.K."/>
            <person name="Dagar S."/>
        </authorList>
    </citation>
    <scope>NUCLEOTIDE SEQUENCE</scope>
    <source>
        <strain evidence="1">XHS1971</strain>
    </source>
</reference>
<protein>
    <submittedName>
        <fullName evidence="1">Uncharacterized protein</fullName>
    </submittedName>
</protein>